<proteinExistence type="predicted"/>
<dbReference type="RefSeq" id="WP_097132756.1">
    <property type="nucleotide sequence ID" value="NZ_OCMT01000003.1"/>
</dbReference>
<protein>
    <submittedName>
        <fullName evidence="1">Por secretion system C-terminal sorting domain-containing protein</fullName>
    </submittedName>
</protein>
<dbReference type="Proteomes" id="UP000219281">
    <property type="component" value="Unassembled WGS sequence"/>
</dbReference>
<evidence type="ECO:0000313" key="1">
    <source>
        <dbReference type="EMBL" id="SOD18304.1"/>
    </source>
</evidence>
<organism evidence="1 2">
    <name type="scientific">Pedobacter xixiisoli</name>
    <dbReference type="NCBI Taxonomy" id="1476464"/>
    <lineage>
        <taxon>Bacteria</taxon>
        <taxon>Pseudomonadati</taxon>
        <taxon>Bacteroidota</taxon>
        <taxon>Sphingobacteriia</taxon>
        <taxon>Sphingobacteriales</taxon>
        <taxon>Sphingobacteriaceae</taxon>
        <taxon>Pedobacter</taxon>
    </lineage>
</organism>
<keyword evidence="2" id="KW-1185">Reference proteome</keyword>
<dbReference type="AlphaFoldDB" id="A0A286A8R8"/>
<reference evidence="2" key="1">
    <citation type="submission" date="2017-09" db="EMBL/GenBank/DDBJ databases">
        <authorList>
            <person name="Varghese N."/>
            <person name="Submissions S."/>
        </authorList>
    </citation>
    <scope>NUCLEOTIDE SEQUENCE [LARGE SCALE GENOMIC DNA]</scope>
    <source>
        <strain evidence="2">CGMCC 1.12803</strain>
    </source>
</reference>
<dbReference type="InterPro" id="IPR026444">
    <property type="entry name" value="Secre_tail"/>
</dbReference>
<name>A0A286A8R8_9SPHI</name>
<dbReference type="NCBIfam" id="TIGR04183">
    <property type="entry name" value="Por_Secre_tail"/>
    <property type="match status" value="1"/>
</dbReference>
<gene>
    <name evidence="1" type="ORF">SAMN06297358_2932</name>
</gene>
<sequence length="423" mass="45646">MKMNYLLVIFIGLMTILCPKLAEAQILKWDLTSVPSGTGDGGASDIFKVATTINGNIKTDANNELNSLRRGTGLRNTSNGTRVSLARGFASTSTVKDGDFSTAINNNIYFEFYVSAKANNYLHANSLIATIRRSSVSAVDGVNPGLQWTYRLVDEADLSKVEDANYNLTNPFKNIGSVITAYDGSEGVQTITPIDIEELKNVQAGKTAFFRLYVWGFTNNTTNTFAVRSLSGSTALSLEGTVDGTLPVELRSFRAKSVSQGVQLAWQTISETNNSHFDVLKINGQKSEKIGEVKGVGNSQTVKDYSFLDAKPTAGINYYQLRQVDFNGDQSLSEVATARVGFDNNDLVAFANGNQVTINANADAKGTAEVMLNDISGKSLLRKKVSLNAGQNSFSFPISLAKGTYVATVISAENGKASQKFIY</sequence>
<accession>A0A286A8R8</accession>
<evidence type="ECO:0000313" key="2">
    <source>
        <dbReference type="Proteomes" id="UP000219281"/>
    </source>
</evidence>
<dbReference type="EMBL" id="OCMT01000003">
    <property type="protein sequence ID" value="SOD18304.1"/>
    <property type="molecule type" value="Genomic_DNA"/>
</dbReference>
<dbReference type="OrthoDB" id="975384at2"/>